<reference evidence="1" key="1">
    <citation type="journal article" date="2021" name="New Phytol.">
        <title>Evolutionary innovations through gain and loss of genes in the ectomycorrhizal Boletales.</title>
        <authorList>
            <person name="Wu G."/>
            <person name="Miyauchi S."/>
            <person name="Morin E."/>
            <person name="Kuo A."/>
            <person name="Drula E."/>
            <person name="Varga T."/>
            <person name="Kohler A."/>
            <person name="Feng B."/>
            <person name="Cao Y."/>
            <person name="Lipzen A."/>
            <person name="Daum C."/>
            <person name="Hundley H."/>
            <person name="Pangilinan J."/>
            <person name="Johnson J."/>
            <person name="Barry K."/>
            <person name="LaButti K."/>
            <person name="Ng V."/>
            <person name="Ahrendt S."/>
            <person name="Min B."/>
            <person name="Choi I.G."/>
            <person name="Park H."/>
            <person name="Plett J.M."/>
            <person name="Magnuson J."/>
            <person name="Spatafora J.W."/>
            <person name="Nagy L.G."/>
            <person name="Henrissat B."/>
            <person name="Grigoriev I.V."/>
            <person name="Yang Z.L."/>
            <person name="Xu J."/>
            <person name="Martin F.M."/>
        </authorList>
    </citation>
    <scope>NUCLEOTIDE SEQUENCE</scope>
    <source>
        <strain evidence="1">KUC20120723A-06</strain>
    </source>
</reference>
<accession>A0ACB8AXL3</accession>
<dbReference type="EMBL" id="MU266844">
    <property type="protein sequence ID" value="KAH7918145.1"/>
    <property type="molecule type" value="Genomic_DNA"/>
</dbReference>
<dbReference type="Proteomes" id="UP000790709">
    <property type="component" value="Unassembled WGS sequence"/>
</dbReference>
<organism evidence="1 2">
    <name type="scientific">Leucogyrophana mollusca</name>
    <dbReference type="NCBI Taxonomy" id="85980"/>
    <lineage>
        <taxon>Eukaryota</taxon>
        <taxon>Fungi</taxon>
        <taxon>Dikarya</taxon>
        <taxon>Basidiomycota</taxon>
        <taxon>Agaricomycotina</taxon>
        <taxon>Agaricomycetes</taxon>
        <taxon>Agaricomycetidae</taxon>
        <taxon>Boletales</taxon>
        <taxon>Boletales incertae sedis</taxon>
        <taxon>Leucogyrophana</taxon>
    </lineage>
</organism>
<feature type="non-terminal residue" evidence="1">
    <location>
        <position position="1"/>
    </location>
</feature>
<sequence>LPAVVQQQPATQQERKPSVDDDWDTESMRPPLRPTEPQQDPPPESETLTAQPAVPNHKWSRNIQLPTNRQPRRGRDADTREKAQASHSRTRPSRNKIEANVALAQDDVRLAIAAPRGKKGRRFRERARRGGVRANSHSDTDSGSQDSDGESEYEDTGCLDAICYWVYFRRRRHLQGR</sequence>
<comment type="caution">
    <text evidence="1">The sequence shown here is derived from an EMBL/GenBank/DDBJ whole genome shotgun (WGS) entry which is preliminary data.</text>
</comment>
<keyword evidence="2" id="KW-1185">Reference proteome</keyword>
<evidence type="ECO:0000313" key="2">
    <source>
        <dbReference type="Proteomes" id="UP000790709"/>
    </source>
</evidence>
<proteinExistence type="predicted"/>
<evidence type="ECO:0000313" key="1">
    <source>
        <dbReference type="EMBL" id="KAH7918145.1"/>
    </source>
</evidence>
<name>A0ACB8AXL3_9AGAM</name>
<gene>
    <name evidence="1" type="ORF">BV22DRAFT_1051931</name>
</gene>
<protein>
    <submittedName>
        <fullName evidence="1">Uncharacterized protein</fullName>
    </submittedName>
</protein>